<feature type="domain" description="RXYLT1 N-terminal" evidence="2">
    <location>
        <begin position="3"/>
        <end position="103"/>
    </location>
</feature>
<feature type="non-terminal residue" evidence="3">
    <location>
        <position position="1"/>
    </location>
</feature>
<dbReference type="Proteomes" id="UP000531938">
    <property type="component" value="Unassembled WGS sequence"/>
</dbReference>
<sequence length="303" mass="35247">FHSFITGPAVVPGYFSVEAEHVVLVLNGREEAKVAQAARWLLFAQTLVETRRIRHVAVVLLGSERCRNDWIRPYLSRNGGFVRLLFVTYDYPLANEEDIFQWPLGVATYRNFPVVEPNWAMLHNPRSYLCNFLGTVYKNSSRETLLEILKQDGLDKLCWIAPREQWQPQETNESFRNYQDALLQSDLTLCPVGINTECYRIYEACSYGSVPVVEDVMTPGDCGNSSVHHSAPLRLLKTTGAPFIFIKDWKELPSLLEEEKKKSLQEKIERRRKLIEWYRNFKAWMRQKFIHTLEKSFLPDDKG</sequence>
<keyword evidence="4" id="KW-1185">Reference proteome</keyword>
<dbReference type="CDD" id="cd21099">
    <property type="entry name" value="RXYLT1-like"/>
    <property type="match status" value="1"/>
</dbReference>
<gene>
    <name evidence="3" type="primary">Rxylt1</name>
    <name evidence="3" type="ORF">NOTORN_R14231</name>
</gene>
<dbReference type="Pfam" id="PF24786">
    <property type="entry name" value="RXYLT1_N"/>
    <property type="match status" value="1"/>
</dbReference>
<protein>
    <submittedName>
        <fullName evidence="3">RXLT1 xylosyltransferase</fullName>
    </submittedName>
</protein>
<name>A0A7K7B685_9AVES</name>
<proteinExistence type="predicted"/>
<dbReference type="InterPro" id="IPR057539">
    <property type="entry name" value="RXYLT1_N"/>
</dbReference>
<evidence type="ECO:0000313" key="3">
    <source>
        <dbReference type="EMBL" id="NWY03941.1"/>
    </source>
</evidence>
<dbReference type="EMBL" id="VZSH01000169">
    <property type="protein sequence ID" value="NWY03941.1"/>
    <property type="molecule type" value="Genomic_DNA"/>
</dbReference>
<evidence type="ECO:0000259" key="1">
    <source>
        <dbReference type="Pfam" id="PF24785"/>
    </source>
</evidence>
<dbReference type="PANTHER" id="PTHR15576">
    <property type="entry name" value="RIBITOL-5-PHOSPHATE XYLOSYLTRANSFERASE 1"/>
    <property type="match status" value="1"/>
</dbReference>
<dbReference type="GO" id="GO:0005794">
    <property type="term" value="C:Golgi apparatus"/>
    <property type="evidence" value="ECO:0007669"/>
    <property type="project" value="TreeGrafter"/>
</dbReference>
<dbReference type="PANTHER" id="PTHR15576:SF1">
    <property type="entry name" value="RIBITOL-5-PHOSPHATE XYLOSYLTRANSFERASE 1"/>
    <property type="match status" value="1"/>
</dbReference>
<dbReference type="GO" id="GO:0120053">
    <property type="term" value="F:ribitol beta-1,4-xylosyltransferase activity"/>
    <property type="evidence" value="ECO:0007669"/>
    <property type="project" value="InterPro"/>
</dbReference>
<dbReference type="InterPro" id="IPR055286">
    <property type="entry name" value="RXYLT1-like"/>
</dbReference>
<evidence type="ECO:0000313" key="4">
    <source>
        <dbReference type="Proteomes" id="UP000531938"/>
    </source>
</evidence>
<feature type="domain" description="RXYLT1 C-terminal" evidence="1">
    <location>
        <begin position="109"/>
        <end position="298"/>
    </location>
</feature>
<comment type="caution">
    <text evidence="3">The sequence shown here is derived from an EMBL/GenBank/DDBJ whole genome shotgun (WGS) entry which is preliminary data.</text>
</comment>
<feature type="non-terminal residue" evidence="3">
    <location>
        <position position="303"/>
    </location>
</feature>
<evidence type="ECO:0000259" key="2">
    <source>
        <dbReference type="Pfam" id="PF24786"/>
    </source>
</evidence>
<accession>A0A7K7B685</accession>
<dbReference type="GO" id="GO:0035269">
    <property type="term" value="P:protein O-linked glycosylation via mannose"/>
    <property type="evidence" value="ECO:0007669"/>
    <property type="project" value="InterPro"/>
</dbReference>
<reference evidence="3 4" key="1">
    <citation type="submission" date="2019-09" db="EMBL/GenBank/DDBJ databases">
        <title>Bird 10,000 Genomes (B10K) Project - Family phase.</title>
        <authorList>
            <person name="Zhang G."/>
        </authorList>
    </citation>
    <scope>NUCLEOTIDE SEQUENCE [LARGE SCALE GENOMIC DNA]</scope>
    <source>
        <strain evidence="3">B10K-MSB-03</strain>
    </source>
</reference>
<keyword evidence="3" id="KW-0808">Transferase</keyword>
<dbReference type="AlphaFoldDB" id="A0A7K7B685"/>
<dbReference type="InterPro" id="IPR057538">
    <property type="entry name" value="RXYLT1_C"/>
</dbReference>
<dbReference type="Pfam" id="PF24785">
    <property type="entry name" value="RXYLT1_C"/>
    <property type="match status" value="1"/>
</dbReference>
<organism evidence="3 4">
    <name type="scientific">Nothoprocta ornata</name>
    <dbReference type="NCBI Taxonomy" id="83376"/>
    <lineage>
        <taxon>Eukaryota</taxon>
        <taxon>Metazoa</taxon>
        <taxon>Chordata</taxon>
        <taxon>Craniata</taxon>
        <taxon>Vertebrata</taxon>
        <taxon>Euteleostomi</taxon>
        <taxon>Archelosauria</taxon>
        <taxon>Archosauria</taxon>
        <taxon>Dinosauria</taxon>
        <taxon>Saurischia</taxon>
        <taxon>Theropoda</taxon>
        <taxon>Coelurosauria</taxon>
        <taxon>Aves</taxon>
        <taxon>Palaeognathae</taxon>
        <taxon>Tinamiformes</taxon>
        <taxon>Tinamidae</taxon>
        <taxon>Nothoprocta</taxon>
    </lineage>
</organism>